<feature type="compositionally biased region" description="Low complexity" evidence="1">
    <location>
        <begin position="453"/>
        <end position="469"/>
    </location>
</feature>
<sequence>MSWWKFNKPKKQPNLQIQDPPQTPQYTTRPPSKSISSAGDSEPRTPNDSHRRQSLLTLSDPDPFAAPRPSHLDPEYVPKQPPQRISYASASSSSYASDIPSIQERPSKSAQIRDRLSQPEMPTPRPPLRARGMTDAGSAPQPKFFPDSPTSPRVVVRQPSIQRMGMPPSAPPSTKLPPPPPIPSDEDEDFGVNFPTSKRLSYGSTRSARDRDSRIQNQQYVPRPKHSDPPHDSPNTSSRTLKKALSHQSLTQKSSTSSSATPPPLPEDKGPRKQRSFHHPRIPPLPLTLRNNETPSISRRGSSTDPPTPGRKRLFSGSSLRRPSTAQSLKDKDEESDIRSVFSYDGSKPATLTSSFWDEREVERPVDLPSSPKASTIDYTPQQIISPSEMLDIEARVQESKSGGRERGMSIVSASTVASTSESDFGMHSINGLGSIAQSLLGGVKVAETPPASLGRSTSILSNSSSISRAGGGGSIVSPKLPTSPSRLSTGSAVSHPHSRPNTACASTNSSAATSPTTCSPSSTDHQGIVSLSPPPRRRRTTRPGTDNGPASFGSAGTAGTGSSQNSNSISSGVRVSIATGPGTNGHVNANGSDTGRRSRSGSLTMSYVPLNPSPRTRVVPKPDASRRRSLMKKPSFLDIDMDDEADADVDIYAHADGLDHDLEADLAGMGFGPRRSTSNRLDVQVKSRERSNSNSHSKSRESRSRDGSRDRENMEVTVSRVPSSHSHGLVAVKPLNLKRDASVVKVQPRRDLAPAPVRAVGLQRQESFLDLARESFDTARSDSEGESGRI</sequence>
<feature type="compositionally biased region" description="Low complexity" evidence="1">
    <location>
        <begin position="246"/>
        <end position="260"/>
    </location>
</feature>
<gene>
    <name evidence="2" type="ORF">VKT23_005325</name>
</gene>
<keyword evidence="3" id="KW-1185">Reference proteome</keyword>
<feature type="compositionally biased region" description="Polar residues" evidence="1">
    <location>
        <begin position="316"/>
        <end position="328"/>
    </location>
</feature>
<feature type="compositionally biased region" description="Basic and acidic residues" evidence="1">
    <location>
        <begin position="105"/>
        <end position="117"/>
    </location>
</feature>
<feature type="region of interest" description="Disordered" evidence="1">
    <location>
        <begin position="453"/>
        <end position="631"/>
    </location>
</feature>
<proteinExistence type="predicted"/>
<feature type="compositionally biased region" description="Low complexity" evidence="1">
    <location>
        <begin position="502"/>
        <end position="524"/>
    </location>
</feature>
<feature type="compositionally biased region" description="Basic residues" evidence="1">
    <location>
        <begin position="272"/>
        <end position="281"/>
    </location>
</feature>
<feature type="compositionally biased region" description="Pro residues" evidence="1">
    <location>
        <begin position="168"/>
        <end position="183"/>
    </location>
</feature>
<comment type="caution">
    <text evidence="2">The sequence shown here is derived from an EMBL/GenBank/DDBJ whole genome shotgun (WGS) entry which is preliminary data.</text>
</comment>
<feature type="compositionally biased region" description="Basic and acidic residues" evidence="1">
    <location>
        <begin position="699"/>
        <end position="715"/>
    </location>
</feature>
<name>A0ABR1JT38_9AGAR</name>
<feature type="compositionally biased region" description="Polar residues" evidence="1">
    <location>
        <begin position="481"/>
        <end position="493"/>
    </location>
</feature>
<organism evidence="2 3">
    <name type="scientific">Marasmiellus scandens</name>
    <dbReference type="NCBI Taxonomy" id="2682957"/>
    <lineage>
        <taxon>Eukaryota</taxon>
        <taxon>Fungi</taxon>
        <taxon>Dikarya</taxon>
        <taxon>Basidiomycota</taxon>
        <taxon>Agaricomycotina</taxon>
        <taxon>Agaricomycetes</taxon>
        <taxon>Agaricomycetidae</taxon>
        <taxon>Agaricales</taxon>
        <taxon>Marasmiineae</taxon>
        <taxon>Omphalotaceae</taxon>
        <taxon>Marasmiellus</taxon>
    </lineage>
</organism>
<protein>
    <recommendedName>
        <fullName evidence="4">Proteophosphoglycan ppg4</fullName>
    </recommendedName>
</protein>
<dbReference type="Proteomes" id="UP001498398">
    <property type="component" value="Unassembled WGS sequence"/>
</dbReference>
<feature type="compositionally biased region" description="Low complexity" evidence="1">
    <location>
        <begin position="549"/>
        <end position="572"/>
    </location>
</feature>
<dbReference type="EMBL" id="JBANRG010000006">
    <property type="protein sequence ID" value="KAK7465346.1"/>
    <property type="molecule type" value="Genomic_DNA"/>
</dbReference>
<feature type="compositionally biased region" description="Basic and acidic residues" evidence="1">
    <location>
        <begin position="41"/>
        <end position="51"/>
    </location>
</feature>
<feature type="compositionally biased region" description="Low complexity" evidence="1">
    <location>
        <begin position="86"/>
        <end position="97"/>
    </location>
</feature>
<evidence type="ECO:0008006" key="4">
    <source>
        <dbReference type="Google" id="ProtNLM"/>
    </source>
</evidence>
<feature type="compositionally biased region" description="Polar residues" evidence="1">
    <location>
        <begin position="289"/>
        <end position="305"/>
    </location>
</feature>
<feature type="region of interest" description="Disordered" evidence="1">
    <location>
        <begin position="1"/>
        <end position="390"/>
    </location>
</feature>
<feature type="compositionally biased region" description="Low complexity" evidence="1">
    <location>
        <begin position="18"/>
        <end position="31"/>
    </location>
</feature>
<evidence type="ECO:0000313" key="2">
    <source>
        <dbReference type="EMBL" id="KAK7465346.1"/>
    </source>
</evidence>
<feature type="compositionally biased region" description="Basic and acidic residues" evidence="1">
    <location>
        <begin position="357"/>
        <end position="366"/>
    </location>
</feature>
<evidence type="ECO:0000256" key="1">
    <source>
        <dbReference type="SAM" id="MobiDB-lite"/>
    </source>
</evidence>
<feature type="region of interest" description="Disordered" evidence="1">
    <location>
        <begin position="670"/>
        <end position="726"/>
    </location>
</feature>
<evidence type="ECO:0000313" key="3">
    <source>
        <dbReference type="Proteomes" id="UP001498398"/>
    </source>
</evidence>
<reference evidence="2 3" key="1">
    <citation type="submission" date="2024-01" db="EMBL/GenBank/DDBJ databases">
        <title>A draft genome for the cacao thread blight pathogen Marasmiellus scandens.</title>
        <authorList>
            <person name="Baruah I.K."/>
            <person name="Leung J."/>
            <person name="Bukari Y."/>
            <person name="Amoako-Attah I."/>
            <person name="Meinhardt L.W."/>
            <person name="Bailey B.A."/>
            <person name="Cohen S.P."/>
        </authorList>
    </citation>
    <scope>NUCLEOTIDE SEQUENCE [LARGE SCALE GENOMIC DNA]</scope>
    <source>
        <strain evidence="2 3">GH-19</strain>
    </source>
</reference>
<accession>A0ABR1JT38</accession>
<feature type="compositionally biased region" description="Polar residues" evidence="1">
    <location>
        <begin position="372"/>
        <end position="386"/>
    </location>
</feature>
<feature type="compositionally biased region" description="Polar residues" evidence="1">
    <location>
        <begin position="194"/>
        <end position="206"/>
    </location>
</feature>